<gene>
    <name evidence="2" type="ORF">TRIVIDRAFT_226191</name>
</gene>
<accession>G9N5N2</accession>
<evidence type="ECO:0000256" key="1">
    <source>
        <dbReference type="SAM" id="Phobius"/>
    </source>
</evidence>
<dbReference type="RefSeq" id="XP_013952272.1">
    <property type="nucleotide sequence ID" value="XM_014096797.1"/>
</dbReference>
<dbReference type="GeneID" id="25792005"/>
<feature type="transmembrane region" description="Helical" evidence="1">
    <location>
        <begin position="357"/>
        <end position="378"/>
    </location>
</feature>
<sequence length="414" mass="46411">MAEPFDETGHRVISLEQRAPVGLIPIRKWYTYISLGPSLFEYENILEQKNPCVRSQLAHVSFKAQAGMHISNVINFDISHSIEVMRYPYPISFRKLLREQSQDSPQPRPQQSQRGAQILLPIFDLSIFLPVLNFLGVSIGGMTDRPAGFSIARVITPIPPNEAGEETRAGNLADNGLLGQDSLAQQEAGLNGERSEWQWGYTSSFCGIIRSSAIESRNPIQPAYVVLGIFPSGHFNPKERIAFVHDPEKLFRELRWTIFRLRGWRSSLLSLRGVKRFRLFKCNAEDGTHERIHLDKNGDADLQLLLNMYKRWYVSRHIALAWTNWIHHTLNNGSLDVLNGTYAIELVLDWSATRISIVVLLPLLASLITGICLNKGAWTDLATIQTAWGTASYVVTAGGLLAALLAIVSSIAER</sequence>
<keyword evidence="3" id="KW-1185">Reference proteome</keyword>
<dbReference type="AlphaFoldDB" id="G9N5N2"/>
<dbReference type="OMA" id="WGTASYI"/>
<dbReference type="eggNOG" id="ENOG502SERI">
    <property type="taxonomic scope" value="Eukaryota"/>
</dbReference>
<dbReference type="InParanoid" id="G9N5N2"/>
<dbReference type="STRING" id="413071.G9N5N2"/>
<dbReference type="HOGENOM" id="CLU_789999_0_0_1"/>
<keyword evidence="1" id="KW-1133">Transmembrane helix</keyword>
<keyword evidence="1" id="KW-0472">Membrane</keyword>
<dbReference type="Proteomes" id="UP000007115">
    <property type="component" value="Unassembled WGS sequence"/>
</dbReference>
<dbReference type="EMBL" id="ABDF02000087">
    <property type="protein sequence ID" value="EHK18074.1"/>
    <property type="molecule type" value="Genomic_DNA"/>
</dbReference>
<protein>
    <submittedName>
        <fullName evidence="2">Uncharacterized protein</fullName>
    </submittedName>
</protein>
<reference evidence="2 3" key="1">
    <citation type="journal article" date="2011" name="Genome Biol.">
        <title>Comparative genome sequence analysis underscores mycoparasitism as the ancestral life style of Trichoderma.</title>
        <authorList>
            <person name="Kubicek C.P."/>
            <person name="Herrera-Estrella A."/>
            <person name="Seidl-Seiboth V."/>
            <person name="Martinez D.A."/>
            <person name="Druzhinina I.S."/>
            <person name="Thon M."/>
            <person name="Zeilinger S."/>
            <person name="Casas-Flores S."/>
            <person name="Horwitz B.A."/>
            <person name="Mukherjee P.K."/>
            <person name="Mukherjee M."/>
            <person name="Kredics L."/>
            <person name="Alcaraz L.D."/>
            <person name="Aerts A."/>
            <person name="Antal Z."/>
            <person name="Atanasova L."/>
            <person name="Cervantes-Badillo M.G."/>
            <person name="Challacombe J."/>
            <person name="Chertkov O."/>
            <person name="McCluskey K."/>
            <person name="Coulpier F."/>
            <person name="Deshpande N."/>
            <person name="von Doehren H."/>
            <person name="Ebbole D.J."/>
            <person name="Esquivel-Naranjo E.U."/>
            <person name="Fekete E."/>
            <person name="Flipphi M."/>
            <person name="Glaser F."/>
            <person name="Gomez-Rodriguez E.Y."/>
            <person name="Gruber S."/>
            <person name="Han C."/>
            <person name="Henrissat B."/>
            <person name="Hermosa R."/>
            <person name="Hernandez-Onate M."/>
            <person name="Karaffa L."/>
            <person name="Kosti I."/>
            <person name="Le Crom S."/>
            <person name="Lindquist E."/>
            <person name="Lucas S."/>
            <person name="Luebeck M."/>
            <person name="Luebeck P.S."/>
            <person name="Margeot A."/>
            <person name="Metz B."/>
            <person name="Misra M."/>
            <person name="Nevalainen H."/>
            <person name="Omann M."/>
            <person name="Packer N."/>
            <person name="Perrone G."/>
            <person name="Uresti-Rivera E.E."/>
            <person name="Salamov A."/>
            <person name="Schmoll M."/>
            <person name="Seiboth B."/>
            <person name="Shapiro H."/>
            <person name="Sukno S."/>
            <person name="Tamayo-Ramos J.A."/>
            <person name="Tisch D."/>
            <person name="Wiest A."/>
            <person name="Wilkinson H.H."/>
            <person name="Zhang M."/>
            <person name="Coutinho P.M."/>
            <person name="Kenerley C.M."/>
            <person name="Monte E."/>
            <person name="Baker S.E."/>
            <person name="Grigoriev I.V."/>
        </authorList>
    </citation>
    <scope>NUCLEOTIDE SEQUENCE [LARGE SCALE GENOMIC DNA]</scope>
    <source>
        <strain evidence="3">Gv29-8 / FGSC 10586</strain>
    </source>
</reference>
<feature type="transmembrane region" description="Helical" evidence="1">
    <location>
        <begin position="390"/>
        <end position="412"/>
    </location>
</feature>
<evidence type="ECO:0000313" key="2">
    <source>
        <dbReference type="EMBL" id="EHK18074.1"/>
    </source>
</evidence>
<proteinExistence type="predicted"/>
<evidence type="ECO:0000313" key="3">
    <source>
        <dbReference type="Proteomes" id="UP000007115"/>
    </source>
</evidence>
<organism evidence="2 3">
    <name type="scientific">Hypocrea virens (strain Gv29-8 / FGSC 10586)</name>
    <name type="common">Gliocladium virens</name>
    <name type="synonym">Trichoderma virens</name>
    <dbReference type="NCBI Taxonomy" id="413071"/>
    <lineage>
        <taxon>Eukaryota</taxon>
        <taxon>Fungi</taxon>
        <taxon>Dikarya</taxon>
        <taxon>Ascomycota</taxon>
        <taxon>Pezizomycotina</taxon>
        <taxon>Sordariomycetes</taxon>
        <taxon>Hypocreomycetidae</taxon>
        <taxon>Hypocreales</taxon>
        <taxon>Hypocreaceae</taxon>
        <taxon>Trichoderma</taxon>
    </lineage>
</organism>
<comment type="caution">
    <text evidence="2">The sequence shown here is derived from an EMBL/GenBank/DDBJ whole genome shotgun (WGS) entry which is preliminary data.</text>
</comment>
<dbReference type="VEuPathDB" id="FungiDB:TRIVIDRAFT_226191"/>
<name>G9N5N2_HYPVG</name>
<dbReference type="OrthoDB" id="5420013at2759"/>
<keyword evidence="1" id="KW-0812">Transmembrane</keyword>